<dbReference type="Proteomes" id="UP000217289">
    <property type="component" value="Chromosome"/>
</dbReference>
<protein>
    <recommendedName>
        <fullName evidence="3">DUF3396 domain-containing protein</fullName>
    </recommendedName>
</protein>
<evidence type="ECO:0000313" key="2">
    <source>
        <dbReference type="Proteomes" id="UP000217289"/>
    </source>
</evidence>
<dbReference type="Pfam" id="PF11876">
    <property type="entry name" value="TsiV"/>
    <property type="match status" value="1"/>
</dbReference>
<gene>
    <name evidence="1" type="ORF">MEBOL_007242</name>
</gene>
<evidence type="ECO:0008006" key="3">
    <source>
        <dbReference type="Google" id="ProtNLM"/>
    </source>
</evidence>
<proteinExistence type="predicted"/>
<keyword evidence="2" id="KW-1185">Reference proteome</keyword>
<name>A0A250IPS1_9BACT</name>
<evidence type="ECO:0000313" key="1">
    <source>
        <dbReference type="EMBL" id="ATB33744.1"/>
    </source>
</evidence>
<dbReference type="AlphaFoldDB" id="A0A250IPS1"/>
<dbReference type="OrthoDB" id="9179973at2"/>
<sequence>MSEHYPRVRLQDAFEGQRLALLRERVTLTFYMRRAHTRVVHEVIQALEIYIQAVGAHVLGGYFDADGEWKELDARGWSDVRRKLLSPRGASIELAGAPDDLTGYEWIYQGRLFDEPRSADDSDESCVVTFSMPTEYLEGQGPERVRELASRLAVILPFDSGHGGISLQMPGWTQRNAPTIRDSLFLHPGLDIPEPVLAWSLGTKLKGAYWLTFLGPTVLKGLGGAEGLRERLRSPGTTVETLHDARAVVTLGRWPEAGDLMRGDTLPAYRELARVLEPWLYFEQRCPWGNLTLDETRRWQRRFLD</sequence>
<organism evidence="1 2">
    <name type="scientific">Melittangium boletus DSM 14713</name>
    <dbReference type="NCBI Taxonomy" id="1294270"/>
    <lineage>
        <taxon>Bacteria</taxon>
        <taxon>Pseudomonadati</taxon>
        <taxon>Myxococcota</taxon>
        <taxon>Myxococcia</taxon>
        <taxon>Myxococcales</taxon>
        <taxon>Cystobacterineae</taxon>
        <taxon>Archangiaceae</taxon>
        <taxon>Melittangium</taxon>
    </lineage>
</organism>
<dbReference type="EMBL" id="CP022163">
    <property type="protein sequence ID" value="ATB33744.1"/>
    <property type="molecule type" value="Genomic_DNA"/>
</dbReference>
<dbReference type="InterPro" id="IPR021815">
    <property type="entry name" value="TsiV"/>
</dbReference>
<reference evidence="1 2" key="1">
    <citation type="submission" date="2017-06" db="EMBL/GenBank/DDBJ databases">
        <authorList>
            <person name="Kim H.J."/>
            <person name="Triplett B.A."/>
        </authorList>
    </citation>
    <scope>NUCLEOTIDE SEQUENCE [LARGE SCALE GENOMIC DNA]</scope>
    <source>
        <strain evidence="1 2">DSM 14713</strain>
    </source>
</reference>
<dbReference type="KEGG" id="mbd:MEBOL_007242"/>
<accession>A0A250IPS1</accession>
<dbReference type="RefSeq" id="WP_095981734.1">
    <property type="nucleotide sequence ID" value="NZ_CP022163.1"/>
</dbReference>